<dbReference type="PANTHER" id="PTHR19305:SF9">
    <property type="entry name" value="SYNAPTOSOMAL-ASSOCIATED PROTEIN 29"/>
    <property type="match status" value="1"/>
</dbReference>
<feature type="domain" description="T-SNARE coiled-coil homology" evidence="3">
    <location>
        <begin position="299"/>
        <end position="361"/>
    </location>
</feature>
<dbReference type="InterPro" id="IPR000727">
    <property type="entry name" value="T_SNARE_dom"/>
</dbReference>
<organism evidence="4 5">
    <name type="scientific">Ceriporiopsis subvermispora (strain B)</name>
    <name type="common">White-rot fungus</name>
    <name type="synonym">Gelatoporia subvermispora</name>
    <dbReference type="NCBI Taxonomy" id="914234"/>
    <lineage>
        <taxon>Eukaryota</taxon>
        <taxon>Fungi</taxon>
        <taxon>Dikarya</taxon>
        <taxon>Basidiomycota</taxon>
        <taxon>Agaricomycotina</taxon>
        <taxon>Agaricomycetes</taxon>
        <taxon>Polyporales</taxon>
        <taxon>Gelatoporiaceae</taxon>
        <taxon>Gelatoporia</taxon>
    </lineage>
</organism>
<feature type="compositionally biased region" description="Basic and acidic residues" evidence="2">
    <location>
        <begin position="226"/>
        <end position="254"/>
    </location>
</feature>
<reference evidence="4 5" key="1">
    <citation type="journal article" date="2012" name="Proc. Natl. Acad. Sci. U.S.A.">
        <title>Comparative genomics of Ceriporiopsis subvermispora and Phanerochaete chrysosporium provide insight into selective ligninolysis.</title>
        <authorList>
            <person name="Fernandez-Fueyo E."/>
            <person name="Ruiz-Duenas F.J."/>
            <person name="Ferreira P."/>
            <person name="Floudas D."/>
            <person name="Hibbett D.S."/>
            <person name="Canessa P."/>
            <person name="Larrondo L.F."/>
            <person name="James T.Y."/>
            <person name="Seelenfreund D."/>
            <person name="Lobos S."/>
            <person name="Polanco R."/>
            <person name="Tello M."/>
            <person name="Honda Y."/>
            <person name="Watanabe T."/>
            <person name="Watanabe T."/>
            <person name="Ryu J.S."/>
            <person name="Kubicek C.P."/>
            <person name="Schmoll M."/>
            <person name="Gaskell J."/>
            <person name="Hammel K.E."/>
            <person name="St John F.J."/>
            <person name="Vanden Wymelenberg A."/>
            <person name="Sabat G."/>
            <person name="Splinter BonDurant S."/>
            <person name="Syed K."/>
            <person name="Yadav J.S."/>
            <person name="Doddapaneni H."/>
            <person name="Subramanian V."/>
            <person name="Lavin J.L."/>
            <person name="Oguiza J.A."/>
            <person name="Perez G."/>
            <person name="Pisabarro A.G."/>
            <person name="Ramirez L."/>
            <person name="Santoyo F."/>
            <person name="Master E."/>
            <person name="Coutinho P.M."/>
            <person name="Henrissat B."/>
            <person name="Lombard V."/>
            <person name="Magnuson J.K."/>
            <person name="Kuees U."/>
            <person name="Hori C."/>
            <person name="Igarashi K."/>
            <person name="Samejima M."/>
            <person name="Held B.W."/>
            <person name="Barry K.W."/>
            <person name="LaButti K.M."/>
            <person name="Lapidus A."/>
            <person name="Lindquist E.A."/>
            <person name="Lucas S.M."/>
            <person name="Riley R."/>
            <person name="Salamov A.A."/>
            <person name="Hoffmeister D."/>
            <person name="Schwenk D."/>
            <person name="Hadar Y."/>
            <person name="Yarden O."/>
            <person name="de Vries R.P."/>
            <person name="Wiebenga A."/>
            <person name="Stenlid J."/>
            <person name="Eastwood D."/>
            <person name="Grigoriev I.V."/>
            <person name="Berka R.M."/>
            <person name="Blanchette R.A."/>
            <person name="Kersten P."/>
            <person name="Martinez A.T."/>
            <person name="Vicuna R."/>
            <person name="Cullen D."/>
        </authorList>
    </citation>
    <scope>NUCLEOTIDE SEQUENCE [LARGE SCALE GENOMIC DNA]</scope>
    <source>
        <strain evidence="4 5">B</strain>
    </source>
</reference>
<dbReference type="STRING" id="914234.M2RSX1"/>
<dbReference type="SMART" id="SM00397">
    <property type="entry name" value="t_SNARE"/>
    <property type="match status" value="2"/>
</dbReference>
<evidence type="ECO:0000259" key="3">
    <source>
        <dbReference type="PROSITE" id="PS50192"/>
    </source>
</evidence>
<dbReference type="PANTHER" id="PTHR19305">
    <property type="entry name" value="SYNAPTOSOMAL ASSOCIATED PROTEIN"/>
    <property type="match status" value="1"/>
</dbReference>
<dbReference type="GO" id="GO:0005886">
    <property type="term" value="C:plasma membrane"/>
    <property type="evidence" value="ECO:0007669"/>
    <property type="project" value="TreeGrafter"/>
</dbReference>
<dbReference type="EMBL" id="KB445791">
    <property type="protein sequence ID" value="EMD42026.1"/>
    <property type="molecule type" value="Genomic_DNA"/>
</dbReference>
<sequence>MSFFKRKDKNIIPPVQSESASRDELFGSRSNSTTTLPSYRSSASTYIPSRDGDPYNSPSAPPPSSNNYSDRYAKKDAVGDVYSRGHGNVDKDRGELFSGYNPEKSGSGRFFNDGPGRGQDLPPEEGAEEDVEGIKQSMRFTKQESLASTRNALRLAREAEETARGTVGRLGDQSEKLANTERHLDISKGHQLRAEDKTDELKKLNRSIFRPAITFNKDSKRAAQEAKIQERYEEERVERESAMRDIRDTQDRLGRAATYGRPPPDEEGLGGPRQRTVAEQSLRKDQRKRYQFEANASDDELEDELDDNLDEISRITKNLKALGTAMGQELDTQNDRIVKITDKTDKLDNQLFKNTQRVCHTHSVYCLLPLIYVLFSHSSTGSSNQPITAIFTDIGRMCIFSVLHSRLGNIVVGTCYLWTI</sequence>
<feature type="region of interest" description="Disordered" evidence="2">
    <location>
        <begin position="226"/>
        <end position="288"/>
    </location>
</feature>
<dbReference type="GO" id="GO:0005484">
    <property type="term" value="F:SNAP receptor activity"/>
    <property type="evidence" value="ECO:0007669"/>
    <property type="project" value="TreeGrafter"/>
</dbReference>
<gene>
    <name evidence="4" type="ORF">CERSUDRAFT_42200</name>
</gene>
<dbReference type="GO" id="GO:0019905">
    <property type="term" value="F:syntaxin binding"/>
    <property type="evidence" value="ECO:0007669"/>
    <property type="project" value="TreeGrafter"/>
</dbReference>
<proteinExistence type="inferred from homology"/>
<evidence type="ECO:0000313" key="4">
    <source>
        <dbReference type="EMBL" id="EMD42026.1"/>
    </source>
</evidence>
<feature type="region of interest" description="Disordered" evidence="2">
    <location>
        <begin position="160"/>
        <end position="191"/>
    </location>
</feature>
<dbReference type="HOGENOM" id="CLU_020823_0_0_1"/>
<feature type="compositionally biased region" description="Acidic residues" evidence="2">
    <location>
        <begin position="122"/>
        <end position="131"/>
    </location>
</feature>
<dbReference type="Proteomes" id="UP000016930">
    <property type="component" value="Unassembled WGS sequence"/>
</dbReference>
<dbReference type="GO" id="GO:0006887">
    <property type="term" value="P:exocytosis"/>
    <property type="evidence" value="ECO:0007669"/>
    <property type="project" value="TreeGrafter"/>
</dbReference>
<dbReference type="CDD" id="cd15857">
    <property type="entry name" value="SNARE_SEC9C"/>
    <property type="match status" value="1"/>
</dbReference>
<dbReference type="CDD" id="cd15886">
    <property type="entry name" value="SNARE_SEC9N"/>
    <property type="match status" value="1"/>
</dbReference>
<comment type="similarity">
    <text evidence="1">Belongs to the SNAP-25 family.</text>
</comment>
<dbReference type="GO" id="GO:0031201">
    <property type="term" value="C:SNARE complex"/>
    <property type="evidence" value="ECO:0007669"/>
    <property type="project" value="TreeGrafter"/>
</dbReference>
<protein>
    <recommendedName>
        <fullName evidence="3">t-SNARE coiled-coil homology domain-containing protein</fullName>
    </recommendedName>
</protein>
<dbReference type="PROSITE" id="PS50192">
    <property type="entry name" value="T_SNARE"/>
    <property type="match status" value="1"/>
</dbReference>
<evidence type="ECO:0000256" key="2">
    <source>
        <dbReference type="SAM" id="MobiDB-lite"/>
    </source>
</evidence>
<feature type="region of interest" description="Disordered" evidence="2">
    <location>
        <begin position="1"/>
        <end position="132"/>
    </location>
</feature>
<name>M2RSX1_CERS8</name>
<dbReference type="GO" id="GO:0006906">
    <property type="term" value="P:vesicle fusion"/>
    <property type="evidence" value="ECO:0007669"/>
    <property type="project" value="TreeGrafter"/>
</dbReference>
<dbReference type="OrthoDB" id="18679at2759"/>
<feature type="compositionally biased region" description="Polar residues" evidence="2">
    <location>
        <begin position="28"/>
        <end position="47"/>
    </location>
</feature>
<evidence type="ECO:0000313" key="5">
    <source>
        <dbReference type="Proteomes" id="UP000016930"/>
    </source>
</evidence>
<accession>M2RSX1</accession>
<dbReference type="Gene3D" id="1.20.5.110">
    <property type="match status" value="2"/>
</dbReference>
<dbReference type="SUPFAM" id="SSF58038">
    <property type="entry name" value="SNARE fusion complex"/>
    <property type="match status" value="2"/>
</dbReference>
<evidence type="ECO:0000256" key="1">
    <source>
        <dbReference type="ARBA" id="ARBA00009480"/>
    </source>
</evidence>
<keyword evidence="5" id="KW-1185">Reference proteome</keyword>
<dbReference type="AlphaFoldDB" id="M2RSX1"/>
<feature type="compositionally biased region" description="Basic and acidic residues" evidence="2">
    <location>
        <begin position="172"/>
        <end position="191"/>
    </location>
</feature>